<dbReference type="OrthoDB" id="2532955at2759"/>
<dbReference type="Gene3D" id="2.40.160.210">
    <property type="entry name" value="Acyl-CoA thioesterase, double hotdog domain"/>
    <property type="match status" value="1"/>
</dbReference>
<dbReference type="Proteomes" id="UP000030671">
    <property type="component" value="Unassembled WGS sequence"/>
</dbReference>
<dbReference type="InterPro" id="IPR049449">
    <property type="entry name" value="TesB_ACOT8-like_N"/>
</dbReference>
<dbReference type="eggNOG" id="ENOG502S4FF">
    <property type="taxonomic scope" value="Eukaryota"/>
</dbReference>
<dbReference type="InterPro" id="IPR052389">
    <property type="entry name" value="Sec_Metab_Biosynth-Assoc"/>
</dbReference>
<name>W4K7U3_HETIT</name>
<dbReference type="PANTHER" id="PTHR38110:SF1">
    <property type="entry name" value="THIOESTERASE DOMAIN-CONTAINING PROTEIN"/>
    <property type="match status" value="1"/>
</dbReference>
<organism evidence="2 3">
    <name type="scientific">Heterobasidion irregulare (strain TC 32-1)</name>
    <dbReference type="NCBI Taxonomy" id="747525"/>
    <lineage>
        <taxon>Eukaryota</taxon>
        <taxon>Fungi</taxon>
        <taxon>Dikarya</taxon>
        <taxon>Basidiomycota</taxon>
        <taxon>Agaricomycotina</taxon>
        <taxon>Agaricomycetes</taxon>
        <taxon>Russulales</taxon>
        <taxon>Bondarzewiaceae</taxon>
        <taxon>Heterobasidion</taxon>
        <taxon>Heterobasidion annosum species complex</taxon>
    </lineage>
</organism>
<gene>
    <name evidence="2" type="ORF">HETIRDRAFT_125007</name>
</gene>
<dbReference type="RefSeq" id="XP_009546073.1">
    <property type="nucleotide sequence ID" value="XM_009547778.1"/>
</dbReference>
<feature type="domain" description="Acyl-CoA thioesterase-like N-terminal HotDog" evidence="1">
    <location>
        <begin position="29"/>
        <end position="101"/>
    </location>
</feature>
<dbReference type="InterPro" id="IPR029069">
    <property type="entry name" value="HotDog_dom_sf"/>
</dbReference>
<evidence type="ECO:0000259" key="1">
    <source>
        <dbReference type="Pfam" id="PF13622"/>
    </source>
</evidence>
<dbReference type="Pfam" id="PF13622">
    <property type="entry name" value="4HBT_3"/>
    <property type="match status" value="1"/>
</dbReference>
<protein>
    <recommendedName>
        <fullName evidence="1">Acyl-CoA thioesterase-like N-terminal HotDog domain-containing protein</fullName>
    </recommendedName>
</protein>
<reference evidence="2 3" key="1">
    <citation type="journal article" date="2012" name="New Phytol.">
        <title>Insight into trade-off between wood decay and parasitism from the genome of a fungal forest pathogen.</title>
        <authorList>
            <person name="Olson A."/>
            <person name="Aerts A."/>
            <person name="Asiegbu F."/>
            <person name="Belbahri L."/>
            <person name="Bouzid O."/>
            <person name="Broberg A."/>
            <person name="Canback B."/>
            <person name="Coutinho P.M."/>
            <person name="Cullen D."/>
            <person name="Dalman K."/>
            <person name="Deflorio G."/>
            <person name="van Diepen L.T."/>
            <person name="Dunand C."/>
            <person name="Duplessis S."/>
            <person name="Durling M."/>
            <person name="Gonthier P."/>
            <person name="Grimwood J."/>
            <person name="Fossdal C.G."/>
            <person name="Hansson D."/>
            <person name="Henrissat B."/>
            <person name="Hietala A."/>
            <person name="Himmelstrand K."/>
            <person name="Hoffmeister D."/>
            <person name="Hogberg N."/>
            <person name="James T.Y."/>
            <person name="Karlsson M."/>
            <person name="Kohler A."/>
            <person name="Kues U."/>
            <person name="Lee Y.H."/>
            <person name="Lin Y.C."/>
            <person name="Lind M."/>
            <person name="Lindquist E."/>
            <person name="Lombard V."/>
            <person name="Lucas S."/>
            <person name="Lunden K."/>
            <person name="Morin E."/>
            <person name="Murat C."/>
            <person name="Park J."/>
            <person name="Raffaello T."/>
            <person name="Rouze P."/>
            <person name="Salamov A."/>
            <person name="Schmutz J."/>
            <person name="Solheim H."/>
            <person name="Stahlberg J."/>
            <person name="Velez H."/>
            <person name="de Vries R.P."/>
            <person name="Wiebenga A."/>
            <person name="Woodward S."/>
            <person name="Yakovlev I."/>
            <person name="Garbelotto M."/>
            <person name="Martin F."/>
            <person name="Grigoriev I.V."/>
            <person name="Stenlid J."/>
        </authorList>
    </citation>
    <scope>NUCLEOTIDE SEQUENCE [LARGE SCALE GENOMIC DNA]</scope>
    <source>
        <strain evidence="2 3">TC 32-1</strain>
    </source>
</reference>
<dbReference type="STRING" id="747525.W4K7U3"/>
<dbReference type="GeneID" id="20666893"/>
<sequence>MEASKIMNRGSSGSKLRPVTLSALPGRRYVLGLIVEACLRYQSSTSQPDPVHVTAHYLRATSVGPFEVRVRTLRTGKGLANLLADLIQDNVIKVTAHAIFGNLDPASASQTGPSLTLVPPAPGARVTPFGIYPSSLKPSTKEPRWNFTPYIQAARDRSIHERHARLAKAGESDGGVEGGGWYTFSDPGDVLTPASLAFFADLFPDKLPVAAYPDLPSSWFPTVTMSVQFCARIPRGSENHSQHTVGTFTSGRFIDEPMGRHDIYVEVWTAPSDLGDGKQPKEGWREDQRCLVVAHQMALTVPMEVNERKRKPATQDAKSKL</sequence>
<evidence type="ECO:0000313" key="2">
    <source>
        <dbReference type="EMBL" id="ETW81425.1"/>
    </source>
</evidence>
<accession>W4K7U3</accession>
<keyword evidence="3" id="KW-1185">Reference proteome</keyword>
<dbReference type="EMBL" id="KI925458">
    <property type="protein sequence ID" value="ETW81425.1"/>
    <property type="molecule type" value="Genomic_DNA"/>
</dbReference>
<dbReference type="InParanoid" id="W4K7U3"/>
<dbReference type="HOGENOM" id="CLU_071618_0_0_1"/>
<evidence type="ECO:0000313" key="3">
    <source>
        <dbReference type="Proteomes" id="UP000030671"/>
    </source>
</evidence>
<dbReference type="SUPFAM" id="SSF54637">
    <property type="entry name" value="Thioesterase/thiol ester dehydrase-isomerase"/>
    <property type="match status" value="1"/>
</dbReference>
<dbReference type="InterPro" id="IPR042171">
    <property type="entry name" value="Acyl-CoA_hotdog"/>
</dbReference>
<proteinExistence type="predicted"/>
<dbReference type="KEGG" id="hir:HETIRDRAFT_125007"/>
<dbReference type="AlphaFoldDB" id="W4K7U3"/>
<dbReference type="PANTHER" id="PTHR38110">
    <property type="entry name" value="CHROMOSOME 23, WHOLE GENOME SHOTGUN SEQUENCE"/>
    <property type="match status" value="1"/>
</dbReference>